<evidence type="ECO:0000313" key="3">
    <source>
        <dbReference type="Proteomes" id="UP000486351"/>
    </source>
</evidence>
<organism evidence="2 3">
    <name type="scientific">Phytophthora fragariae</name>
    <dbReference type="NCBI Taxonomy" id="53985"/>
    <lineage>
        <taxon>Eukaryota</taxon>
        <taxon>Sar</taxon>
        <taxon>Stramenopiles</taxon>
        <taxon>Oomycota</taxon>
        <taxon>Peronosporomycetes</taxon>
        <taxon>Peronosporales</taxon>
        <taxon>Peronosporaceae</taxon>
        <taxon>Phytophthora</taxon>
    </lineage>
</organism>
<feature type="region of interest" description="Disordered" evidence="1">
    <location>
        <begin position="21"/>
        <end position="54"/>
    </location>
</feature>
<dbReference type="AlphaFoldDB" id="A0A6G0S4U7"/>
<feature type="compositionally biased region" description="Basic residues" evidence="1">
    <location>
        <begin position="95"/>
        <end position="106"/>
    </location>
</feature>
<dbReference type="EMBL" id="QXFY01000286">
    <property type="protein sequence ID" value="KAE9349234.1"/>
    <property type="molecule type" value="Genomic_DNA"/>
</dbReference>
<accession>A0A6G0S4U7</accession>
<evidence type="ECO:0000256" key="1">
    <source>
        <dbReference type="SAM" id="MobiDB-lite"/>
    </source>
</evidence>
<evidence type="ECO:0000313" key="2">
    <source>
        <dbReference type="EMBL" id="KAE9349234.1"/>
    </source>
</evidence>
<reference evidence="2 3" key="1">
    <citation type="submission" date="2018-09" db="EMBL/GenBank/DDBJ databases">
        <title>Genomic investigation of the strawberry pathogen Phytophthora fragariae indicates pathogenicity is determined by transcriptional variation in three key races.</title>
        <authorList>
            <person name="Adams T.M."/>
            <person name="Armitage A.D."/>
            <person name="Sobczyk M.K."/>
            <person name="Bates H.J."/>
            <person name="Dunwell J.M."/>
            <person name="Nellist C.F."/>
            <person name="Harrison R.J."/>
        </authorList>
    </citation>
    <scope>NUCLEOTIDE SEQUENCE [LARGE SCALE GENOMIC DNA]</scope>
    <source>
        <strain evidence="2 3">NOV-77</strain>
    </source>
</reference>
<comment type="caution">
    <text evidence="2">The sequence shown here is derived from an EMBL/GenBank/DDBJ whole genome shotgun (WGS) entry which is preliminary data.</text>
</comment>
<sequence length="121" mass="12357">MNSLRKAAAAVTTAATALTRRCSGPAACKNDESSCGEEGPFPADSPQAAPRKGQWVAACKRSALPFSNGASDPKVSVGQPQAMPPSQFRGNGGTLKRRGIGRKGAGRKPAGTPSIGRKDHA</sequence>
<name>A0A6G0S4U7_9STRA</name>
<proteinExistence type="predicted"/>
<protein>
    <submittedName>
        <fullName evidence="2">Uncharacterized protein</fullName>
    </submittedName>
</protein>
<dbReference type="Proteomes" id="UP000486351">
    <property type="component" value="Unassembled WGS sequence"/>
</dbReference>
<gene>
    <name evidence="2" type="ORF">PF008_g6991</name>
</gene>
<feature type="region of interest" description="Disordered" evidence="1">
    <location>
        <begin position="67"/>
        <end position="121"/>
    </location>
</feature>